<evidence type="ECO:0000313" key="1">
    <source>
        <dbReference type="EMBL" id="KAL1273515.1"/>
    </source>
</evidence>
<accession>A0ABR3N9A3</accession>
<sequence length="101" mass="11001">MKPVGLTCARLSRFPSALMWSRAAGASDLERSAFVTSSVQTCIYPEQTQKAIAAAHRGQTSQAIIAVNVTRGTRFIYATPHRCKCHGATGPRRFSRALVCF</sequence>
<keyword evidence="2" id="KW-1185">Reference proteome</keyword>
<reference evidence="1 2" key="1">
    <citation type="submission" date="2023-09" db="EMBL/GenBank/DDBJ databases">
        <authorList>
            <person name="Wang M."/>
        </authorList>
    </citation>
    <scope>NUCLEOTIDE SEQUENCE [LARGE SCALE GENOMIC DNA]</scope>
    <source>
        <strain evidence="1">GT-2023</strain>
        <tissue evidence="1">Liver</tissue>
    </source>
</reference>
<name>A0ABR3N9A3_9TELE</name>
<dbReference type="Proteomes" id="UP001558613">
    <property type="component" value="Unassembled WGS sequence"/>
</dbReference>
<protein>
    <recommendedName>
        <fullName evidence="3">Secreted protein</fullName>
    </recommendedName>
</protein>
<evidence type="ECO:0008006" key="3">
    <source>
        <dbReference type="Google" id="ProtNLM"/>
    </source>
</evidence>
<evidence type="ECO:0000313" key="2">
    <source>
        <dbReference type="Proteomes" id="UP001558613"/>
    </source>
</evidence>
<dbReference type="EMBL" id="JAYMGO010000005">
    <property type="protein sequence ID" value="KAL1273515.1"/>
    <property type="molecule type" value="Genomic_DNA"/>
</dbReference>
<comment type="caution">
    <text evidence="1">The sequence shown here is derived from an EMBL/GenBank/DDBJ whole genome shotgun (WGS) entry which is preliminary data.</text>
</comment>
<organism evidence="1 2">
    <name type="scientific">Cirrhinus molitorella</name>
    <name type="common">mud carp</name>
    <dbReference type="NCBI Taxonomy" id="172907"/>
    <lineage>
        <taxon>Eukaryota</taxon>
        <taxon>Metazoa</taxon>
        <taxon>Chordata</taxon>
        <taxon>Craniata</taxon>
        <taxon>Vertebrata</taxon>
        <taxon>Euteleostomi</taxon>
        <taxon>Actinopterygii</taxon>
        <taxon>Neopterygii</taxon>
        <taxon>Teleostei</taxon>
        <taxon>Ostariophysi</taxon>
        <taxon>Cypriniformes</taxon>
        <taxon>Cyprinidae</taxon>
        <taxon>Labeoninae</taxon>
        <taxon>Labeonini</taxon>
        <taxon>Cirrhinus</taxon>
    </lineage>
</organism>
<gene>
    <name evidence="1" type="ORF">QQF64_026329</name>
</gene>
<proteinExistence type="predicted"/>